<dbReference type="Pfam" id="PF04452">
    <property type="entry name" value="Methyltrans_RNA"/>
    <property type="match status" value="1"/>
</dbReference>
<dbReference type="OrthoDB" id="9815641at2"/>
<sequence length="268" mass="29987">MIRRFLNLPLNIGEDLSLKDDDYNYIARVLRSREGDPIVLFNGKGGEYHGIITEITKRYLTVKIKKYNPVNRSSSIKIHLLQSLAKGEKMDFILQKSTELGVSEITPLTTERSVIHLKADQVDKRLERWSHIITAACEQCGLNIPPKLNAPVSLDGWLANIHPSEHNLVLTLAPSALSSLGQFLHDVVAEDPEFFSEDHEKSDRTLTIIIGPEGGLSEREIELLDRHGAKNVTLGERILRTETAALAVIASIHSSIGDWSIDRLRSPF</sequence>
<evidence type="ECO:0000256" key="3">
    <source>
        <dbReference type="ARBA" id="ARBA00012328"/>
    </source>
</evidence>
<dbReference type="NCBIfam" id="TIGR00046">
    <property type="entry name" value="RsmE family RNA methyltransferase"/>
    <property type="match status" value="1"/>
</dbReference>
<evidence type="ECO:0000259" key="14">
    <source>
        <dbReference type="Pfam" id="PF20260"/>
    </source>
</evidence>
<reference evidence="16" key="1">
    <citation type="submission" date="2018-05" db="EMBL/GenBank/DDBJ databases">
        <title>Ignatzschineria dubaiensis sp. nov., isolated from necrotic foot tissues of dromedaries (Camelus dromedarius) and associated maggots in Dubai, United Arab Emirates.</title>
        <authorList>
            <person name="Tsang C.C."/>
            <person name="Tang J.Y.M."/>
            <person name="Fong J.Y.H."/>
            <person name="Kinne J."/>
            <person name="Lee H.H."/>
            <person name="Joseph M."/>
            <person name="Jose S."/>
            <person name="Schuster R.K."/>
            <person name="Tang Y."/>
            <person name="Sivakumar S."/>
            <person name="Chen J.H.K."/>
            <person name="Teng J.L.L."/>
            <person name="Lau S.K.P."/>
            <person name="Wernery U."/>
            <person name="Woo P.C.Y."/>
        </authorList>
    </citation>
    <scope>NUCLEOTIDE SEQUENCE [LARGE SCALE GENOMIC DNA]</scope>
    <source>
        <strain evidence="16">KCTC 22644</strain>
    </source>
</reference>
<dbReference type="AlphaFoldDB" id="A0A2U2AGL5"/>
<dbReference type="CDD" id="cd18084">
    <property type="entry name" value="RsmE-like"/>
    <property type="match status" value="1"/>
</dbReference>
<evidence type="ECO:0000313" key="16">
    <source>
        <dbReference type="Proteomes" id="UP000245020"/>
    </source>
</evidence>
<keyword evidence="9 12" id="KW-0949">S-adenosyl-L-methionine</keyword>
<evidence type="ECO:0000256" key="11">
    <source>
        <dbReference type="ARBA" id="ARBA00047944"/>
    </source>
</evidence>
<dbReference type="SUPFAM" id="SSF75217">
    <property type="entry name" value="alpha/beta knot"/>
    <property type="match status" value="1"/>
</dbReference>
<protein>
    <recommendedName>
        <fullName evidence="4 12">Ribosomal RNA small subunit methyltransferase E</fullName>
        <ecNumber evidence="3 12">2.1.1.193</ecNumber>
    </recommendedName>
</protein>
<evidence type="ECO:0000256" key="8">
    <source>
        <dbReference type="ARBA" id="ARBA00022679"/>
    </source>
</evidence>
<accession>A0A2U2AGL5</accession>
<dbReference type="NCBIfam" id="NF008692">
    <property type="entry name" value="PRK11713.1-5"/>
    <property type="match status" value="1"/>
</dbReference>
<dbReference type="RefSeq" id="WP_109188394.1">
    <property type="nucleotide sequence ID" value="NZ_BMYA01000001.1"/>
</dbReference>
<organism evidence="15 16">
    <name type="scientific">Ignatzschineria ureiclastica</name>
    <dbReference type="NCBI Taxonomy" id="472582"/>
    <lineage>
        <taxon>Bacteria</taxon>
        <taxon>Pseudomonadati</taxon>
        <taxon>Pseudomonadota</taxon>
        <taxon>Gammaproteobacteria</taxon>
        <taxon>Cardiobacteriales</taxon>
        <taxon>Ignatzschineriaceae</taxon>
        <taxon>Ignatzschineria</taxon>
    </lineage>
</organism>
<dbReference type="PANTHER" id="PTHR30027:SF3">
    <property type="entry name" value="16S RRNA (URACIL(1498)-N(3))-METHYLTRANSFERASE"/>
    <property type="match status" value="1"/>
</dbReference>
<evidence type="ECO:0000256" key="6">
    <source>
        <dbReference type="ARBA" id="ARBA00022552"/>
    </source>
</evidence>
<dbReference type="GO" id="GO:0070042">
    <property type="term" value="F:rRNA (uridine-N3-)-methyltransferase activity"/>
    <property type="evidence" value="ECO:0007669"/>
    <property type="project" value="TreeGrafter"/>
</dbReference>
<dbReference type="EMBL" id="QEWQ01000001">
    <property type="protein sequence ID" value="PWD81767.1"/>
    <property type="molecule type" value="Genomic_DNA"/>
</dbReference>
<dbReference type="InterPro" id="IPR029028">
    <property type="entry name" value="Alpha/beta_knot_MTases"/>
</dbReference>
<dbReference type="InterPro" id="IPR029026">
    <property type="entry name" value="tRNA_m1G_MTases_N"/>
</dbReference>
<dbReference type="InterPro" id="IPR046887">
    <property type="entry name" value="RsmE_PUA-like"/>
</dbReference>
<evidence type="ECO:0000256" key="1">
    <source>
        <dbReference type="ARBA" id="ARBA00004496"/>
    </source>
</evidence>
<dbReference type="GO" id="GO:0070475">
    <property type="term" value="P:rRNA base methylation"/>
    <property type="evidence" value="ECO:0007669"/>
    <property type="project" value="TreeGrafter"/>
</dbReference>
<feature type="domain" description="Ribosomal RNA small subunit methyltransferase E PUA-like" evidence="14">
    <location>
        <begin position="18"/>
        <end position="64"/>
    </location>
</feature>
<evidence type="ECO:0000256" key="12">
    <source>
        <dbReference type="PIRNR" id="PIRNR015601"/>
    </source>
</evidence>
<comment type="catalytic activity">
    <reaction evidence="11 12">
        <text>uridine(1498) in 16S rRNA + S-adenosyl-L-methionine = N(3)-methyluridine(1498) in 16S rRNA + S-adenosyl-L-homocysteine + H(+)</text>
        <dbReference type="Rhea" id="RHEA:42920"/>
        <dbReference type="Rhea" id="RHEA-COMP:10283"/>
        <dbReference type="Rhea" id="RHEA-COMP:10284"/>
        <dbReference type="ChEBI" id="CHEBI:15378"/>
        <dbReference type="ChEBI" id="CHEBI:57856"/>
        <dbReference type="ChEBI" id="CHEBI:59789"/>
        <dbReference type="ChEBI" id="CHEBI:65315"/>
        <dbReference type="ChEBI" id="CHEBI:74502"/>
        <dbReference type="EC" id="2.1.1.193"/>
    </reaction>
</comment>
<comment type="caution">
    <text evidence="15">The sequence shown here is derived from an EMBL/GenBank/DDBJ whole genome shotgun (WGS) entry which is preliminary data.</text>
</comment>
<dbReference type="InterPro" id="IPR015947">
    <property type="entry name" value="PUA-like_sf"/>
</dbReference>
<dbReference type="Pfam" id="PF20260">
    <property type="entry name" value="PUA_4"/>
    <property type="match status" value="1"/>
</dbReference>
<evidence type="ECO:0000313" key="15">
    <source>
        <dbReference type="EMBL" id="PWD81767.1"/>
    </source>
</evidence>
<gene>
    <name evidence="15" type="ORF">DC083_00800</name>
</gene>
<evidence type="ECO:0000259" key="13">
    <source>
        <dbReference type="Pfam" id="PF04452"/>
    </source>
</evidence>
<proteinExistence type="inferred from homology"/>
<comment type="function">
    <text evidence="10 12">Specifically methylates the N3 position of the uracil ring of uridine 1498 (m3U1498) in 16S rRNA. Acts on the fully assembled 30S ribosomal subunit.</text>
</comment>
<dbReference type="Gene3D" id="3.40.1280.10">
    <property type="match status" value="1"/>
</dbReference>
<evidence type="ECO:0000256" key="10">
    <source>
        <dbReference type="ARBA" id="ARBA00025699"/>
    </source>
</evidence>
<evidence type="ECO:0000256" key="5">
    <source>
        <dbReference type="ARBA" id="ARBA00022490"/>
    </source>
</evidence>
<keyword evidence="6 12" id="KW-0698">rRNA processing</keyword>
<keyword evidence="16" id="KW-1185">Reference proteome</keyword>
<dbReference type="EC" id="2.1.1.193" evidence="3 12"/>
<dbReference type="Proteomes" id="UP000245020">
    <property type="component" value="Unassembled WGS sequence"/>
</dbReference>
<evidence type="ECO:0000256" key="9">
    <source>
        <dbReference type="ARBA" id="ARBA00022691"/>
    </source>
</evidence>
<keyword evidence="5 12" id="KW-0963">Cytoplasm</keyword>
<name>A0A2U2AGL5_9GAMM</name>
<dbReference type="PIRSF" id="PIRSF015601">
    <property type="entry name" value="MTase_slr0722"/>
    <property type="match status" value="1"/>
</dbReference>
<evidence type="ECO:0000256" key="7">
    <source>
        <dbReference type="ARBA" id="ARBA00022603"/>
    </source>
</evidence>
<feature type="domain" description="Ribosomal RNA small subunit methyltransferase E methyltransferase" evidence="13">
    <location>
        <begin position="74"/>
        <end position="252"/>
    </location>
</feature>
<evidence type="ECO:0000256" key="4">
    <source>
        <dbReference type="ARBA" id="ARBA00013673"/>
    </source>
</evidence>
<keyword evidence="8 12" id="KW-0808">Transferase</keyword>
<comment type="subcellular location">
    <subcellularLocation>
        <location evidence="1 12">Cytoplasm</location>
    </subcellularLocation>
</comment>
<keyword evidence="7 12" id="KW-0489">Methyltransferase</keyword>
<dbReference type="PANTHER" id="PTHR30027">
    <property type="entry name" value="RIBOSOMAL RNA SMALL SUBUNIT METHYLTRANSFERASE E"/>
    <property type="match status" value="1"/>
</dbReference>
<evidence type="ECO:0000256" key="2">
    <source>
        <dbReference type="ARBA" id="ARBA00005528"/>
    </source>
</evidence>
<dbReference type="SUPFAM" id="SSF88697">
    <property type="entry name" value="PUA domain-like"/>
    <property type="match status" value="1"/>
</dbReference>
<dbReference type="InterPro" id="IPR046886">
    <property type="entry name" value="RsmE_MTase_dom"/>
</dbReference>
<comment type="similarity">
    <text evidence="2 12">Belongs to the RNA methyltransferase RsmE family.</text>
</comment>
<dbReference type="InterPro" id="IPR006700">
    <property type="entry name" value="RsmE"/>
</dbReference>
<dbReference type="GO" id="GO:0005737">
    <property type="term" value="C:cytoplasm"/>
    <property type="evidence" value="ECO:0007669"/>
    <property type="project" value="UniProtKB-SubCell"/>
</dbReference>